<dbReference type="EMBL" id="FQZG01000079">
    <property type="protein sequence ID" value="SHJ77599.1"/>
    <property type="molecule type" value="Genomic_DNA"/>
</dbReference>
<dbReference type="AlphaFoldDB" id="A0A1M6M2D2"/>
<evidence type="ECO:0000256" key="1">
    <source>
        <dbReference type="ARBA" id="ARBA00004953"/>
    </source>
</evidence>
<evidence type="ECO:0000256" key="2">
    <source>
        <dbReference type="ARBA" id="ARBA00022573"/>
    </source>
</evidence>
<dbReference type="Pfam" id="PF02571">
    <property type="entry name" value="CbiJ"/>
    <property type="match status" value="1"/>
</dbReference>
<keyword evidence="3" id="KW-0560">Oxidoreductase</keyword>
<reference evidence="4 5" key="1">
    <citation type="submission" date="2016-11" db="EMBL/GenBank/DDBJ databases">
        <authorList>
            <person name="Jaros S."/>
            <person name="Januszkiewicz K."/>
            <person name="Wedrychowicz H."/>
        </authorList>
    </citation>
    <scope>NUCLEOTIDE SEQUENCE [LARGE SCALE GENOMIC DNA]</scope>
    <source>
        <strain evidence="4 5">DSM 12906</strain>
    </source>
</reference>
<comment type="pathway">
    <text evidence="1">Cofactor biosynthesis; adenosylcobalamin biosynthesis.</text>
</comment>
<dbReference type="GO" id="GO:0016994">
    <property type="term" value="F:precorrin-6A reductase activity"/>
    <property type="evidence" value="ECO:0007669"/>
    <property type="project" value="InterPro"/>
</dbReference>
<evidence type="ECO:0000256" key="3">
    <source>
        <dbReference type="ARBA" id="ARBA00023002"/>
    </source>
</evidence>
<dbReference type="NCBIfam" id="NF005968">
    <property type="entry name" value="PRK08057.1-2"/>
    <property type="match status" value="1"/>
</dbReference>
<organism evidence="4 5">
    <name type="scientific">Tessaracoccus bendigoensis DSM 12906</name>
    <dbReference type="NCBI Taxonomy" id="1123357"/>
    <lineage>
        <taxon>Bacteria</taxon>
        <taxon>Bacillati</taxon>
        <taxon>Actinomycetota</taxon>
        <taxon>Actinomycetes</taxon>
        <taxon>Propionibacteriales</taxon>
        <taxon>Propionibacteriaceae</taxon>
        <taxon>Tessaracoccus</taxon>
    </lineage>
</organism>
<evidence type="ECO:0000313" key="5">
    <source>
        <dbReference type="Proteomes" id="UP000184512"/>
    </source>
</evidence>
<protein>
    <submittedName>
        <fullName evidence="4">Precorrin-6A reductase</fullName>
    </submittedName>
</protein>
<dbReference type="PANTHER" id="PTHR36925:SF1">
    <property type="entry name" value="COBALT-PRECORRIN-6A REDUCTASE"/>
    <property type="match status" value="1"/>
</dbReference>
<dbReference type="PANTHER" id="PTHR36925">
    <property type="entry name" value="COBALT-PRECORRIN-6A REDUCTASE"/>
    <property type="match status" value="1"/>
</dbReference>
<dbReference type="InterPro" id="IPR003723">
    <property type="entry name" value="Precorrin-6x_reduct"/>
</dbReference>
<keyword evidence="2" id="KW-0169">Cobalamin biosynthesis</keyword>
<name>A0A1M6M2D2_9ACTN</name>
<dbReference type="NCBIfam" id="TIGR00715">
    <property type="entry name" value="precor6x_red"/>
    <property type="match status" value="1"/>
</dbReference>
<evidence type="ECO:0000313" key="4">
    <source>
        <dbReference type="EMBL" id="SHJ77599.1"/>
    </source>
</evidence>
<dbReference type="RefSeq" id="WP_245788016.1">
    <property type="nucleotide sequence ID" value="NZ_FQZG01000079.1"/>
</dbReference>
<keyword evidence="5" id="KW-1185">Reference proteome</keyword>
<dbReference type="STRING" id="1123357.SAMN02745244_03229"/>
<sequence length="245" mass="25881">MTGPVLILGGTAEGRRLGEALRRVGVPNVYSLAGRTDNPVTVGEVRTGGFGGVDGLIGFLRDGGISAVIDATHPFAVTMSRNAVQACRSAGVQLIRLERPSWGSHVDAPRWDWVDDHAAAAAAVRGARVLLTVGRQHTLDYSPALDDRFVLARVAEPPDASLPEGWELLAVKGPFTLEGERDLFRRNRIDALVTKDSGGSHTSAKLLVAAEVGAQVVVVRRAPQEPGVETAASVEEALSLLAVED</sequence>
<dbReference type="Proteomes" id="UP000184512">
    <property type="component" value="Unassembled WGS sequence"/>
</dbReference>
<proteinExistence type="predicted"/>
<gene>
    <name evidence="4" type="ORF">SAMN02745244_03229</name>
</gene>
<accession>A0A1M6M2D2</accession>
<dbReference type="GO" id="GO:0009236">
    <property type="term" value="P:cobalamin biosynthetic process"/>
    <property type="evidence" value="ECO:0007669"/>
    <property type="project" value="UniProtKB-UniPathway"/>
</dbReference>
<dbReference type="UniPathway" id="UPA00148"/>
<dbReference type="PROSITE" id="PS51014">
    <property type="entry name" value="COBK_CBIJ"/>
    <property type="match status" value="1"/>
</dbReference>